<proteinExistence type="predicted"/>
<reference evidence="1" key="1">
    <citation type="submission" date="2024-03" db="EMBL/GenBank/DDBJ databases">
        <title>Whole genome sequecning of epiphytes from Marcgravia umbellata leaves.</title>
        <authorList>
            <person name="Kumar G."/>
            <person name="Savka M.A."/>
        </authorList>
    </citation>
    <scope>NUCLEOTIDE SEQUENCE</scope>
    <source>
        <strain evidence="1">RIT_BL5</strain>
    </source>
</reference>
<accession>A0ACC6PD72</accession>
<comment type="caution">
    <text evidence="1">The sequence shown here is derived from an EMBL/GenBank/DDBJ whole genome shotgun (WGS) entry which is preliminary data.</text>
</comment>
<dbReference type="EC" id="3.1.1.-" evidence="1"/>
<sequence length="362" mass="39109">MTASAHNIHFYVGTYASEQEESLFHCILDTTSGEMHIVSGTVGIENPSYLTVSPNRQNLYVASEKANGELFSYSIDPENRELHLHDRKVSEGSSPCFVETTPDGKMLLAANYGGCVVALPIRDRGSLDQASRVRHTGSGPNKDRQEGPHPHAFVSSPEGTFLFAPDLGTDRIAKYTLEDELLFKQDDTELPQGTGPRTLAFHPSGNWAYVSGELDNTVTTFEYDGQSGRLRPSQRVLLLPEPQAADPANTAAHVAVSPCGGHVYVSNRGDDSLAHFAVNPENGQLTLVERVPSGGSVPRHFAIAGDCLLAANQESGSIVSFTINERDGRLTPTGFALELNRPVCVCPFPETKESESAAAETR</sequence>
<organism evidence="1 2">
    <name type="scientific">Saccharibacillus sacchari</name>
    <dbReference type="NCBI Taxonomy" id="456493"/>
    <lineage>
        <taxon>Bacteria</taxon>
        <taxon>Bacillati</taxon>
        <taxon>Bacillota</taxon>
        <taxon>Bacilli</taxon>
        <taxon>Bacillales</taxon>
        <taxon>Paenibacillaceae</taxon>
        <taxon>Saccharibacillus</taxon>
    </lineage>
</organism>
<protein>
    <submittedName>
        <fullName evidence="1">Lactonase family protein</fullName>
        <ecNumber evidence="1">3.1.1.-</ecNumber>
    </submittedName>
</protein>
<name>A0ACC6PD72_9BACL</name>
<dbReference type="Proteomes" id="UP001380953">
    <property type="component" value="Unassembled WGS sequence"/>
</dbReference>
<gene>
    <name evidence="1" type="ORF">WKI47_13250</name>
</gene>
<keyword evidence="2" id="KW-1185">Reference proteome</keyword>
<evidence type="ECO:0000313" key="2">
    <source>
        <dbReference type="Proteomes" id="UP001380953"/>
    </source>
</evidence>
<keyword evidence="1" id="KW-0378">Hydrolase</keyword>
<evidence type="ECO:0000313" key="1">
    <source>
        <dbReference type="EMBL" id="MEJ8304866.1"/>
    </source>
</evidence>
<dbReference type="EMBL" id="JBBKAR010000034">
    <property type="protein sequence ID" value="MEJ8304866.1"/>
    <property type="molecule type" value="Genomic_DNA"/>
</dbReference>